<accession>A0ABW8ATJ6</accession>
<gene>
    <name evidence="3" type="ORF">ACIB24_21745</name>
</gene>
<dbReference type="RefSeq" id="WP_398284304.1">
    <property type="nucleotide sequence ID" value="NZ_JBITLV010000009.1"/>
</dbReference>
<dbReference type="Proteomes" id="UP001612915">
    <property type="component" value="Unassembled WGS sequence"/>
</dbReference>
<keyword evidence="4" id="KW-1185">Reference proteome</keyword>
<dbReference type="Pfam" id="PF02470">
    <property type="entry name" value="MlaD"/>
    <property type="match status" value="1"/>
</dbReference>
<evidence type="ECO:0000313" key="3">
    <source>
        <dbReference type="EMBL" id="MFI7589700.1"/>
    </source>
</evidence>
<dbReference type="InterPro" id="IPR005693">
    <property type="entry name" value="Mce"/>
</dbReference>
<sequence>MTRAAQPRQIVAVLLVTSLVVALLVGAGRWAHRGTQFTAVFTRAVGLYPGDEVRVLGVRVGTVDAITPEPDGVHVRMTLDGGVKAPADADAVLVAPSLVSSRYVQLTPAWTKGPVLQDDTVIGSKRTSVPVEWDELKQALDNFAKDLGPDSADGSGPLGRAVDVTSKNLDGRGKSINGTIEELSQALDVLARNRGDIYGTVSNLAQFTATLKESDAQITLFARQMDTLTALLAANRRDLSGALKDLNDVMPQLKSYLAEDGPLLQKNIEQLQVTSRLLVDRRQDIADTLQTSPVSLSNTLAMYDPKSKATTAGLAFPYLEGPKQVVCFLVSRVTGSALCDALLKLFPFLDTSTPSARKAAVTGDLKELMTR</sequence>
<feature type="domain" description="Mce/MlaD" evidence="1">
    <location>
        <begin position="34"/>
        <end position="108"/>
    </location>
</feature>
<name>A0ABW8ATJ6_9ACTN</name>
<comment type="caution">
    <text evidence="3">The sequence shown here is derived from an EMBL/GenBank/DDBJ whole genome shotgun (WGS) entry which is preliminary data.</text>
</comment>
<dbReference type="PANTHER" id="PTHR33371:SF4">
    <property type="entry name" value="INTERMEMBRANE PHOSPHOLIPID TRANSPORT SYSTEM BINDING PROTEIN MLAD"/>
    <property type="match status" value="1"/>
</dbReference>
<reference evidence="3 4" key="1">
    <citation type="submission" date="2024-10" db="EMBL/GenBank/DDBJ databases">
        <title>The Natural Products Discovery Center: Release of the First 8490 Sequenced Strains for Exploring Actinobacteria Biosynthetic Diversity.</title>
        <authorList>
            <person name="Kalkreuter E."/>
            <person name="Kautsar S.A."/>
            <person name="Yang D."/>
            <person name="Bader C.D."/>
            <person name="Teijaro C.N."/>
            <person name="Fluegel L."/>
            <person name="Davis C.M."/>
            <person name="Simpson J.R."/>
            <person name="Lauterbach L."/>
            <person name="Steele A.D."/>
            <person name="Gui C."/>
            <person name="Meng S."/>
            <person name="Li G."/>
            <person name="Viehrig K."/>
            <person name="Ye F."/>
            <person name="Su P."/>
            <person name="Kiefer A.F."/>
            <person name="Nichols A."/>
            <person name="Cepeda A.J."/>
            <person name="Yan W."/>
            <person name="Fan B."/>
            <person name="Jiang Y."/>
            <person name="Adhikari A."/>
            <person name="Zheng C.-J."/>
            <person name="Schuster L."/>
            <person name="Cowan T.M."/>
            <person name="Smanski M.J."/>
            <person name="Chevrette M.G."/>
            <person name="De Carvalho L.P.S."/>
            <person name="Shen B."/>
        </authorList>
    </citation>
    <scope>NUCLEOTIDE SEQUENCE [LARGE SCALE GENOMIC DNA]</scope>
    <source>
        <strain evidence="3 4">NPDC049639</strain>
    </source>
</reference>
<organism evidence="3 4">
    <name type="scientific">Spongisporangium articulatum</name>
    <dbReference type="NCBI Taxonomy" id="3362603"/>
    <lineage>
        <taxon>Bacteria</taxon>
        <taxon>Bacillati</taxon>
        <taxon>Actinomycetota</taxon>
        <taxon>Actinomycetes</taxon>
        <taxon>Kineosporiales</taxon>
        <taxon>Kineosporiaceae</taxon>
        <taxon>Spongisporangium</taxon>
    </lineage>
</organism>
<protein>
    <submittedName>
        <fullName evidence="3">MCE family protein</fullName>
    </submittedName>
</protein>
<dbReference type="InterPro" id="IPR003399">
    <property type="entry name" value="Mce/MlaD"/>
</dbReference>
<proteinExistence type="predicted"/>
<dbReference type="EMBL" id="JBITLV010000009">
    <property type="protein sequence ID" value="MFI7589700.1"/>
    <property type="molecule type" value="Genomic_DNA"/>
</dbReference>
<feature type="domain" description="Mammalian cell entry C-terminal" evidence="2">
    <location>
        <begin position="115"/>
        <end position="292"/>
    </location>
</feature>
<evidence type="ECO:0000259" key="2">
    <source>
        <dbReference type="Pfam" id="PF11887"/>
    </source>
</evidence>
<evidence type="ECO:0000313" key="4">
    <source>
        <dbReference type="Proteomes" id="UP001612915"/>
    </source>
</evidence>
<dbReference type="Pfam" id="PF11887">
    <property type="entry name" value="Mce4_CUP1"/>
    <property type="match status" value="1"/>
</dbReference>
<dbReference type="InterPro" id="IPR052336">
    <property type="entry name" value="MlaD_Phospholipid_Transporter"/>
</dbReference>
<evidence type="ECO:0000259" key="1">
    <source>
        <dbReference type="Pfam" id="PF02470"/>
    </source>
</evidence>
<dbReference type="InterPro" id="IPR024516">
    <property type="entry name" value="Mce_C"/>
</dbReference>
<dbReference type="PANTHER" id="PTHR33371">
    <property type="entry name" value="INTERMEMBRANE PHOSPHOLIPID TRANSPORT SYSTEM BINDING PROTEIN MLAD-RELATED"/>
    <property type="match status" value="1"/>
</dbReference>
<dbReference type="NCBIfam" id="TIGR00996">
    <property type="entry name" value="Mtu_fam_mce"/>
    <property type="match status" value="1"/>
</dbReference>